<evidence type="ECO:0000259" key="1">
    <source>
        <dbReference type="Pfam" id="PF03796"/>
    </source>
</evidence>
<gene>
    <name evidence="2" type="primary">dnaB</name>
    <name evidence="2" type="ORF">MOMUL_00060</name>
</gene>
<organism evidence="2 3">
    <name type="scientific">Moorella mulderi DSM 14980</name>
    <dbReference type="NCBI Taxonomy" id="1122241"/>
    <lineage>
        <taxon>Bacteria</taxon>
        <taxon>Bacillati</taxon>
        <taxon>Bacillota</taxon>
        <taxon>Clostridia</taxon>
        <taxon>Neomoorellales</taxon>
        <taxon>Neomoorellaceae</taxon>
        <taxon>Neomoorella</taxon>
    </lineage>
</organism>
<proteinExistence type="predicted"/>
<dbReference type="GO" id="GO:0016787">
    <property type="term" value="F:hydrolase activity"/>
    <property type="evidence" value="ECO:0007669"/>
    <property type="project" value="UniProtKB-KW"/>
</dbReference>
<dbReference type="OrthoDB" id="2206610at2"/>
<dbReference type="GO" id="GO:0005524">
    <property type="term" value="F:ATP binding"/>
    <property type="evidence" value="ECO:0007669"/>
    <property type="project" value="InterPro"/>
</dbReference>
<keyword evidence="2" id="KW-0067">ATP-binding</keyword>
<protein>
    <submittedName>
        <fullName evidence="2">Replicative DNA helicase</fullName>
        <ecNumber evidence="2">3.6.4.12</ecNumber>
    </submittedName>
</protein>
<dbReference type="GO" id="GO:0006260">
    <property type="term" value="P:DNA replication"/>
    <property type="evidence" value="ECO:0007669"/>
    <property type="project" value="InterPro"/>
</dbReference>
<dbReference type="Pfam" id="PF03796">
    <property type="entry name" value="DnaB_C"/>
    <property type="match status" value="1"/>
</dbReference>
<comment type="caution">
    <text evidence="2">The sequence shown here is derived from an EMBL/GenBank/DDBJ whole genome shotgun (WGS) entry which is preliminary data.</text>
</comment>
<dbReference type="EC" id="3.6.4.12" evidence="2"/>
<sequence>MSSKSIFPAEVFVDTALEAQVLSAMAKDADAYWRYAEDFLVPDAFSDSGHRAVFLALADYHSGRGPLPELPAAEPPADPADLDSAVRQLVTLAQKRRAAEVVGRFWQDLAQGGAVQDVLAAAIEKLSEAQQAVRELSPGQTKTLTELLGDMETRYLEEYKLLQMTGRPTLHPSFGKELPTFTELTGGFAPGVWVIGGQPNVGKTFLALTWLHRYVVAEKDTASLWVDVQETRPLDKLALYLACIHAEKCPLLYERRKANPQEISEICRKTAAEFKDRVEIMEATSNTTVAHIRGAVRRLLARTGAKRCMVILDYLQKFGLMGGGGNLTDTRARINHALSTMTEITKICNGPVVLISSLGKDAYRRKTEDASIADFKDSGEVEYQGDVGIILRWGKDERNEQKECAVKVIDAWIVKSRLGPSAVVRLYSVRTESKYVEADPGFIPMPLELGRCSVEDEEPLL</sequence>
<dbReference type="SUPFAM" id="SSF52540">
    <property type="entry name" value="P-loop containing nucleoside triphosphate hydrolases"/>
    <property type="match status" value="1"/>
</dbReference>
<dbReference type="RefSeq" id="WP_062279912.1">
    <property type="nucleotide sequence ID" value="NZ_LTBC01000001.1"/>
</dbReference>
<name>A0A151B060_9FIRM</name>
<dbReference type="GO" id="GO:0005829">
    <property type="term" value="C:cytosol"/>
    <property type="evidence" value="ECO:0007669"/>
    <property type="project" value="TreeGrafter"/>
</dbReference>
<evidence type="ECO:0000313" key="3">
    <source>
        <dbReference type="Proteomes" id="UP000075670"/>
    </source>
</evidence>
<accession>A0A151B060</accession>
<dbReference type="AlphaFoldDB" id="A0A151B060"/>
<dbReference type="Proteomes" id="UP000075670">
    <property type="component" value="Unassembled WGS sequence"/>
</dbReference>
<keyword evidence="2" id="KW-0547">Nucleotide-binding</keyword>
<evidence type="ECO:0000313" key="2">
    <source>
        <dbReference type="EMBL" id="KYH33305.1"/>
    </source>
</evidence>
<keyword evidence="3" id="KW-1185">Reference proteome</keyword>
<dbReference type="PATRIC" id="fig|1122241.3.peg.6"/>
<feature type="domain" description="SF4 helicase" evidence="1">
    <location>
        <begin position="180"/>
        <end position="434"/>
    </location>
</feature>
<dbReference type="PANTHER" id="PTHR30153:SF2">
    <property type="entry name" value="REPLICATIVE DNA HELICASE"/>
    <property type="match status" value="1"/>
</dbReference>
<dbReference type="EMBL" id="LTBC01000001">
    <property type="protein sequence ID" value="KYH33305.1"/>
    <property type="molecule type" value="Genomic_DNA"/>
</dbReference>
<dbReference type="GO" id="GO:0003678">
    <property type="term" value="F:DNA helicase activity"/>
    <property type="evidence" value="ECO:0007669"/>
    <property type="project" value="UniProtKB-EC"/>
</dbReference>
<dbReference type="PANTHER" id="PTHR30153">
    <property type="entry name" value="REPLICATIVE DNA HELICASE DNAB"/>
    <property type="match status" value="1"/>
</dbReference>
<keyword evidence="2" id="KW-0347">Helicase</keyword>
<dbReference type="InterPro" id="IPR027417">
    <property type="entry name" value="P-loop_NTPase"/>
</dbReference>
<dbReference type="Gene3D" id="3.40.50.300">
    <property type="entry name" value="P-loop containing nucleotide triphosphate hydrolases"/>
    <property type="match status" value="1"/>
</dbReference>
<reference evidence="2 3" key="1">
    <citation type="submission" date="2016-02" db="EMBL/GenBank/DDBJ databases">
        <title>Genome sequence of Moorella mulderi DSM 14980.</title>
        <authorList>
            <person name="Poehlein A."/>
            <person name="Daniel R."/>
        </authorList>
    </citation>
    <scope>NUCLEOTIDE SEQUENCE [LARGE SCALE GENOMIC DNA]</scope>
    <source>
        <strain evidence="2 3">DSM 14980</strain>
    </source>
</reference>
<dbReference type="InterPro" id="IPR007694">
    <property type="entry name" value="DNA_helicase_DnaB-like_C"/>
</dbReference>
<keyword evidence="2" id="KW-0378">Hydrolase</keyword>